<dbReference type="InterPro" id="IPR004843">
    <property type="entry name" value="Calcineurin-like_PHP"/>
</dbReference>
<evidence type="ECO:0000256" key="5">
    <source>
        <dbReference type="ARBA" id="ARBA00031248"/>
    </source>
</evidence>
<keyword evidence="4 10" id="KW-0378">Hydrolase</keyword>
<comment type="function">
    <text evidence="1">Hydrolyzes diadenosine 5',5'''-P1,P4-tetraphosphate to yield ADP.</text>
</comment>
<gene>
    <name evidence="10" type="ORF">QTP81_14480</name>
</gene>
<dbReference type="GO" id="GO:0008803">
    <property type="term" value="F:bis(5'-nucleosyl)-tetraphosphatase (symmetrical) activity"/>
    <property type="evidence" value="ECO:0007669"/>
    <property type="project" value="UniProtKB-EC"/>
</dbReference>
<keyword evidence="11" id="KW-1185">Reference proteome</keyword>
<name>A0ABT7T032_9ALTE</name>
<feature type="domain" description="Calcineurin-like phosphoesterase" evidence="9">
    <location>
        <begin position="5"/>
        <end position="153"/>
    </location>
</feature>
<evidence type="ECO:0000256" key="6">
    <source>
        <dbReference type="ARBA" id="ARBA00032248"/>
    </source>
</evidence>
<dbReference type="EC" id="3.6.1.41" evidence="3"/>
<evidence type="ECO:0000313" key="10">
    <source>
        <dbReference type="EMBL" id="MDM7861806.1"/>
    </source>
</evidence>
<dbReference type="InterPro" id="IPR029052">
    <property type="entry name" value="Metallo-depent_PP-like"/>
</dbReference>
<evidence type="ECO:0000256" key="1">
    <source>
        <dbReference type="ARBA" id="ARBA00003413"/>
    </source>
</evidence>
<dbReference type="InterPro" id="IPR006186">
    <property type="entry name" value="Ser/Thr-sp_prot-phosphatase"/>
</dbReference>
<reference evidence="10 11" key="1">
    <citation type="submission" date="2023-06" db="EMBL/GenBank/DDBJ databases">
        <title>Alteromonas sp. ASW11-36 isolated from intertidal sand.</title>
        <authorList>
            <person name="Li Y."/>
        </authorList>
    </citation>
    <scope>NUCLEOTIDE SEQUENCE [LARGE SCALE GENOMIC DNA]</scope>
    <source>
        <strain evidence="10 11">ASW11-36</strain>
    </source>
</reference>
<comment type="similarity">
    <text evidence="2">Belongs to the Ap4A hydrolase family.</text>
</comment>
<dbReference type="EMBL" id="JAUCBP010000012">
    <property type="protein sequence ID" value="MDM7861806.1"/>
    <property type="molecule type" value="Genomic_DNA"/>
</dbReference>
<dbReference type="NCBIfam" id="NF001204">
    <property type="entry name" value="PRK00166.1"/>
    <property type="match status" value="1"/>
</dbReference>
<sequence>MANYIVGDIQGCYTALQKLLKKVNFNPAHDTLWAVGDLVARGDDSLSTLDFLYDLGDSFQTVLGNHDLHLLAISQGIRGAKRNDNLDKLLRAKSLPRLLDWLRQKPLARMIDKNTLLVHAGLYPKWSFQDCLKYSDSVTKRLRSDKLHDFLQNMYGDAPKNLDSAANGVEKRRFYVNAMTRMRFVDADLNLDLSIKVSPLQAPKGFAPWFTIPNPERKKKQRIVFGHWAALNGLLHDPLNIGLDTGYVWGGSLTALRLEDMKFFAYNKQS</sequence>
<proteinExistence type="inferred from homology"/>
<evidence type="ECO:0000313" key="11">
    <source>
        <dbReference type="Proteomes" id="UP001234343"/>
    </source>
</evidence>
<evidence type="ECO:0000256" key="7">
    <source>
        <dbReference type="ARBA" id="ARBA00033210"/>
    </source>
</evidence>
<comment type="catalytic activity">
    <reaction evidence="8">
        <text>P(1),P(4)-bis(5'-adenosyl) tetraphosphate + H2O = 2 ADP + 2 H(+)</text>
        <dbReference type="Rhea" id="RHEA:24252"/>
        <dbReference type="ChEBI" id="CHEBI:15377"/>
        <dbReference type="ChEBI" id="CHEBI:15378"/>
        <dbReference type="ChEBI" id="CHEBI:58141"/>
        <dbReference type="ChEBI" id="CHEBI:456216"/>
        <dbReference type="EC" id="3.6.1.41"/>
    </reaction>
</comment>
<comment type="caution">
    <text evidence="10">The sequence shown here is derived from an EMBL/GenBank/DDBJ whole genome shotgun (WGS) entry which is preliminary data.</text>
</comment>
<evidence type="ECO:0000256" key="3">
    <source>
        <dbReference type="ARBA" id="ARBA00012506"/>
    </source>
</evidence>
<evidence type="ECO:0000256" key="8">
    <source>
        <dbReference type="ARBA" id="ARBA00049417"/>
    </source>
</evidence>
<protein>
    <recommendedName>
        <fullName evidence="3">bis(5'-nucleosyl)-tetraphosphatase (symmetrical)</fullName>
        <ecNumber evidence="3">3.6.1.41</ecNumber>
    </recommendedName>
    <alternativeName>
        <fullName evidence="6">Ap4A hydrolase</fullName>
    </alternativeName>
    <alternativeName>
        <fullName evidence="5">Diadenosine 5',5'''-P1,P4-tetraphosphate pyrophosphohydrolase</fullName>
    </alternativeName>
    <alternativeName>
        <fullName evidence="7">Diadenosine tetraphosphatase</fullName>
    </alternativeName>
</protein>
<dbReference type="RefSeq" id="WP_289366475.1">
    <property type="nucleotide sequence ID" value="NZ_JAUCBP010000012.1"/>
</dbReference>
<evidence type="ECO:0000256" key="4">
    <source>
        <dbReference type="ARBA" id="ARBA00022801"/>
    </source>
</evidence>
<evidence type="ECO:0000259" key="9">
    <source>
        <dbReference type="Pfam" id="PF00149"/>
    </source>
</evidence>
<dbReference type="Gene3D" id="3.60.21.10">
    <property type="match status" value="1"/>
</dbReference>
<organism evidence="10 11">
    <name type="scientific">Alteromonas arenosi</name>
    <dbReference type="NCBI Taxonomy" id="3055817"/>
    <lineage>
        <taxon>Bacteria</taxon>
        <taxon>Pseudomonadati</taxon>
        <taxon>Pseudomonadota</taxon>
        <taxon>Gammaproteobacteria</taxon>
        <taxon>Alteromonadales</taxon>
        <taxon>Alteromonadaceae</taxon>
        <taxon>Alteromonas/Salinimonas group</taxon>
        <taxon>Alteromonas</taxon>
    </lineage>
</organism>
<evidence type="ECO:0000256" key="2">
    <source>
        <dbReference type="ARBA" id="ARBA00005419"/>
    </source>
</evidence>
<dbReference type="PANTHER" id="PTHR40942">
    <property type="match status" value="1"/>
</dbReference>
<dbReference type="Proteomes" id="UP001234343">
    <property type="component" value="Unassembled WGS sequence"/>
</dbReference>
<dbReference type="InterPro" id="IPR004617">
    <property type="entry name" value="ApaH"/>
</dbReference>
<dbReference type="PIRSF" id="PIRSF000903">
    <property type="entry name" value="B5n-ttraPtase_sm"/>
    <property type="match status" value="1"/>
</dbReference>
<dbReference type="Pfam" id="PF00149">
    <property type="entry name" value="Metallophos"/>
    <property type="match status" value="1"/>
</dbReference>
<accession>A0ABT7T032</accession>
<dbReference type="NCBIfam" id="TIGR00668">
    <property type="entry name" value="apaH"/>
    <property type="match status" value="1"/>
</dbReference>
<dbReference type="PANTHER" id="PTHR40942:SF4">
    <property type="entry name" value="CYTOCHROME C5"/>
    <property type="match status" value="1"/>
</dbReference>
<dbReference type="PRINTS" id="PR00114">
    <property type="entry name" value="STPHPHTASE"/>
</dbReference>
<dbReference type="SUPFAM" id="SSF56300">
    <property type="entry name" value="Metallo-dependent phosphatases"/>
    <property type="match status" value="1"/>
</dbReference>